<keyword evidence="3" id="KW-1185">Reference proteome</keyword>
<dbReference type="EMBL" id="JACXYY010000001">
    <property type="protein sequence ID" value="MBD3913078.1"/>
    <property type="molecule type" value="Genomic_DNA"/>
</dbReference>
<gene>
    <name evidence="2" type="ORF">IEZ25_00505</name>
</gene>
<feature type="transmembrane region" description="Helical" evidence="1">
    <location>
        <begin position="121"/>
        <end position="142"/>
    </location>
</feature>
<dbReference type="Proteomes" id="UP000649289">
    <property type="component" value="Unassembled WGS sequence"/>
</dbReference>
<accession>A0ABR8MA88</accession>
<evidence type="ECO:0000313" key="3">
    <source>
        <dbReference type="Proteomes" id="UP000649289"/>
    </source>
</evidence>
<evidence type="ECO:0000313" key="2">
    <source>
        <dbReference type="EMBL" id="MBD3913078.1"/>
    </source>
</evidence>
<proteinExistence type="predicted"/>
<name>A0ABR8MA88_9ACTN</name>
<dbReference type="RefSeq" id="WP_191197452.1">
    <property type="nucleotide sequence ID" value="NZ_BAAAPA010000002.1"/>
</dbReference>
<keyword evidence="1" id="KW-0472">Membrane</keyword>
<feature type="transmembrane region" description="Helical" evidence="1">
    <location>
        <begin position="38"/>
        <end position="57"/>
    </location>
</feature>
<keyword evidence="1" id="KW-0812">Transmembrane</keyword>
<protein>
    <recommendedName>
        <fullName evidence="4">Integral membrane protein</fullName>
    </recommendedName>
</protein>
<sequence>MDLRASLLVRSVRALLLAAVVVAAGTFAHVSAAGAMPGWASMLTLYAVVAGACAVVLGGEASALRLVTLTVGGQVVVHGVLSGLGGHAAGAAMAHGPHGEMVHPGGGPSPAWLTHGIDDMVAHPVMAATHIGAAAAVALWLAVGERALWTLVRLARCSARSLLARAAVAVGLHPVVLLAGRRAVGVRRVALDPLPLLPVWSRGPARRGPPVALLPH</sequence>
<comment type="caution">
    <text evidence="2">The sequence shown here is derived from an EMBL/GenBank/DDBJ whole genome shotgun (WGS) entry which is preliminary data.</text>
</comment>
<keyword evidence="1" id="KW-1133">Transmembrane helix</keyword>
<evidence type="ECO:0008006" key="4">
    <source>
        <dbReference type="Google" id="ProtNLM"/>
    </source>
</evidence>
<reference evidence="2 3" key="1">
    <citation type="submission" date="2020-09" db="EMBL/GenBank/DDBJ databases">
        <title>novel species in genus Nocardioides.</title>
        <authorList>
            <person name="Zhang G."/>
        </authorList>
    </citation>
    <scope>NUCLEOTIDE SEQUENCE [LARGE SCALE GENOMIC DNA]</scope>
    <source>
        <strain evidence="2 3">19197</strain>
    </source>
</reference>
<organism evidence="2 3">
    <name type="scientific">Nocardioides hwasunensis</name>
    <dbReference type="NCBI Taxonomy" id="397258"/>
    <lineage>
        <taxon>Bacteria</taxon>
        <taxon>Bacillati</taxon>
        <taxon>Actinomycetota</taxon>
        <taxon>Actinomycetes</taxon>
        <taxon>Propionibacteriales</taxon>
        <taxon>Nocardioidaceae</taxon>
        <taxon>Nocardioides</taxon>
    </lineage>
</organism>
<evidence type="ECO:0000256" key="1">
    <source>
        <dbReference type="SAM" id="Phobius"/>
    </source>
</evidence>